<dbReference type="GO" id="GO:0005737">
    <property type="term" value="C:cytoplasm"/>
    <property type="evidence" value="ECO:0007669"/>
    <property type="project" value="InterPro"/>
</dbReference>
<evidence type="ECO:0000313" key="3">
    <source>
        <dbReference type="EMBL" id="GMI11908.1"/>
    </source>
</evidence>
<dbReference type="EMBL" id="BRXW01000168">
    <property type="protein sequence ID" value="GMI11908.1"/>
    <property type="molecule type" value="Genomic_DNA"/>
</dbReference>
<dbReference type="PANTHER" id="PTHR46421:SF1">
    <property type="entry name" value="PROGRAMMED CELL DEATH PROTEIN 2-LIKE"/>
    <property type="match status" value="1"/>
</dbReference>
<protein>
    <recommendedName>
        <fullName evidence="2">Programmed cell death protein 2 C-terminal domain-containing protein</fullName>
    </recommendedName>
</protein>
<dbReference type="InterPro" id="IPR007320">
    <property type="entry name" value="PDCD2_C"/>
</dbReference>
<dbReference type="Pfam" id="PF04194">
    <property type="entry name" value="PDCD2_C"/>
    <property type="match status" value="1"/>
</dbReference>
<dbReference type="AlphaFoldDB" id="A0A9W7FGS1"/>
<dbReference type="OrthoDB" id="443682at2759"/>
<evidence type="ECO:0000313" key="4">
    <source>
        <dbReference type="Proteomes" id="UP001165122"/>
    </source>
</evidence>
<feature type="region of interest" description="Disordered" evidence="1">
    <location>
        <begin position="84"/>
        <end position="105"/>
    </location>
</feature>
<evidence type="ECO:0000256" key="1">
    <source>
        <dbReference type="SAM" id="MobiDB-lite"/>
    </source>
</evidence>
<name>A0A9W7FGS1_9STRA</name>
<dbReference type="Proteomes" id="UP001165122">
    <property type="component" value="Unassembled WGS sequence"/>
</dbReference>
<gene>
    <name evidence="3" type="ORF">TrLO_g13307</name>
</gene>
<comment type="caution">
    <text evidence="3">The sequence shown here is derived from an EMBL/GenBank/DDBJ whole genome shotgun (WGS) entry which is preliminary data.</text>
</comment>
<feature type="domain" description="Programmed cell death protein 2 C-terminal" evidence="2">
    <location>
        <begin position="224"/>
        <end position="313"/>
    </location>
</feature>
<dbReference type="PANTHER" id="PTHR46421">
    <property type="entry name" value="PROGRAMMED CELL DEATH PROTEIN 2-LIKE"/>
    <property type="match status" value="1"/>
</dbReference>
<evidence type="ECO:0000259" key="2">
    <source>
        <dbReference type="Pfam" id="PF04194"/>
    </source>
</evidence>
<organism evidence="3 4">
    <name type="scientific">Triparma laevis f. longispina</name>
    <dbReference type="NCBI Taxonomy" id="1714387"/>
    <lineage>
        <taxon>Eukaryota</taxon>
        <taxon>Sar</taxon>
        <taxon>Stramenopiles</taxon>
        <taxon>Ochrophyta</taxon>
        <taxon>Bolidophyceae</taxon>
        <taxon>Parmales</taxon>
        <taxon>Triparmaceae</taxon>
        <taxon>Triparma</taxon>
    </lineage>
</organism>
<sequence>MDPTYILSPTTTSSPPTLTDSYLSGPSLSFLPSPIVPLITLYAPLLRSRWLILYKDSGTWKCYRYYQPEIIEANNVKDIPASTNNNAWDNDDGGWGDSSSSGDDVDLESMLNTVESTTLIPSNTTTTKTDKDTCKTSSITVLPLKQGTQYIHLETYNYTPTTPPQKKATDTRAEAALLKYLETMEAEDENDKKEFEVVKKGLELKSGESDSEEDEEEEQDKLSTFDKYKKIISEYPNQTIRYGYDILPLKTNSKPLPSAIPKCKCGLPRKFEFQVLSTVIYKLKMDEDWGGLWVYTCEGSCGVEGEEVVHVEEGEGGINLG</sequence>
<reference evidence="4" key="1">
    <citation type="journal article" date="2023" name="Commun. Biol.">
        <title>Genome analysis of Parmales, the sister group of diatoms, reveals the evolutionary specialization of diatoms from phago-mixotrophs to photoautotrophs.</title>
        <authorList>
            <person name="Ban H."/>
            <person name="Sato S."/>
            <person name="Yoshikawa S."/>
            <person name="Yamada K."/>
            <person name="Nakamura Y."/>
            <person name="Ichinomiya M."/>
            <person name="Sato N."/>
            <person name="Blanc-Mathieu R."/>
            <person name="Endo H."/>
            <person name="Kuwata A."/>
            <person name="Ogata H."/>
        </authorList>
    </citation>
    <scope>NUCLEOTIDE SEQUENCE [LARGE SCALE GENOMIC DNA]</scope>
    <source>
        <strain evidence="4">NIES 3700</strain>
    </source>
</reference>
<keyword evidence="4" id="KW-1185">Reference proteome</keyword>
<accession>A0A9W7FGS1</accession>
<dbReference type="InterPro" id="IPR052815">
    <property type="entry name" value="PDCD2-like_regulator"/>
</dbReference>
<proteinExistence type="predicted"/>